<dbReference type="InterPro" id="IPR009060">
    <property type="entry name" value="UBA-like_sf"/>
</dbReference>
<evidence type="ECO:0000259" key="3">
    <source>
        <dbReference type="PROSITE" id="PS51140"/>
    </source>
</evidence>
<accession>D5GIH4</accession>
<dbReference type="Gene3D" id="3.30.1370.110">
    <property type="match status" value="1"/>
</dbReference>
<evidence type="ECO:0000256" key="1">
    <source>
        <dbReference type="SAM" id="MobiDB-lite"/>
    </source>
</evidence>
<organism evidence="4 5">
    <name type="scientific">Tuber melanosporum (strain Mel28)</name>
    <name type="common">Perigord black truffle</name>
    <dbReference type="NCBI Taxonomy" id="656061"/>
    <lineage>
        <taxon>Eukaryota</taxon>
        <taxon>Fungi</taxon>
        <taxon>Dikarya</taxon>
        <taxon>Ascomycota</taxon>
        <taxon>Pezizomycotina</taxon>
        <taxon>Pezizomycetes</taxon>
        <taxon>Pezizales</taxon>
        <taxon>Tuberaceae</taxon>
        <taxon>Tuber</taxon>
    </lineage>
</organism>
<feature type="compositionally biased region" description="Polar residues" evidence="1">
    <location>
        <begin position="72"/>
        <end position="81"/>
    </location>
</feature>
<proteinExistence type="predicted"/>
<dbReference type="Proteomes" id="UP000006911">
    <property type="component" value="Unassembled WGS sequence"/>
</dbReference>
<dbReference type="PROSITE" id="PS50828">
    <property type="entry name" value="SMR"/>
    <property type="match status" value="1"/>
</dbReference>
<dbReference type="SUPFAM" id="SSF160443">
    <property type="entry name" value="SMR domain-like"/>
    <property type="match status" value="1"/>
</dbReference>
<dbReference type="EMBL" id="FN430326">
    <property type="protein sequence ID" value="CAZ84317.1"/>
    <property type="molecule type" value="Genomic_DNA"/>
</dbReference>
<dbReference type="InterPro" id="IPR036063">
    <property type="entry name" value="Smr_dom_sf"/>
</dbReference>
<dbReference type="InterPro" id="IPR052772">
    <property type="entry name" value="Endo/PolyKinase_Domain-Protein"/>
</dbReference>
<dbReference type="InterPro" id="IPR058864">
    <property type="entry name" value="UBA_10"/>
</dbReference>
<dbReference type="PANTHER" id="PTHR46535:SF1">
    <property type="entry name" value="NEDD4-BINDING PROTEIN 2"/>
    <property type="match status" value="1"/>
</dbReference>
<dbReference type="InterPro" id="IPR002625">
    <property type="entry name" value="Smr_dom"/>
</dbReference>
<dbReference type="Gene3D" id="1.10.8.10">
    <property type="entry name" value="DNA helicase RuvA subunit, C-terminal domain"/>
    <property type="match status" value="1"/>
</dbReference>
<dbReference type="Pfam" id="PF08590">
    <property type="entry name" value="DUF1771"/>
    <property type="match status" value="1"/>
</dbReference>
<feature type="compositionally biased region" description="Basic residues" evidence="1">
    <location>
        <begin position="158"/>
        <end position="168"/>
    </location>
</feature>
<feature type="domain" description="CUE" evidence="3">
    <location>
        <begin position="88"/>
        <end position="131"/>
    </location>
</feature>
<dbReference type="SMART" id="SM00546">
    <property type="entry name" value="CUE"/>
    <property type="match status" value="2"/>
</dbReference>
<dbReference type="InParanoid" id="D5GIH4"/>
<protein>
    <submittedName>
        <fullName evidence="4">(Perigord truffle) hypothetical protein</fullName>
    </submittedName>
</protein>
<dbReference type="InterPro" id="IPR013899">
    <property type="entry name" value="DUF1771"/>
</dbReference>
<sequence>MTSEMNNVEIEPLGLLEAEFPTLDSALIAAILNDTNDLSNARQTLDILKSQTILDDGALPGLDSCPELCEWSSETDQTWQTEENDDENPSDKIDSLQKMFPELGMYTIKRVLSSAQGDVDHATDELLNRVFLDADEDEGRIRGVDAFDRELGLNSGGKKGKRKGRRRKGEGEGGGGRRANLVLDENSPSSNAAESRWETMSREVDYLAGCLGLERGKVLSAYHGHSGSMGPTIAALLDKYGAGGSQNATHLDGLHDLVAEFGATVKTDHLSKLLSLCGENKTALFQLAEILSRSTPPKHFSPASSPTLSSTSASVSPSSPSKTASHQMTPTADADWTVIGTNLHRPPMSARTNIPRSPTSPLIHPSSYAIARNEAFAKATAAHQRSKSDRLMSGAAAVYSEQGHEYNNKVREYSDIAAEVLVNQNSSEDTLDLHGTTVKQAVNISRERTTQWWVRESNDRERRRKGGAMALCIVTGRGRHSKGGKPRLLPAVSKMLIQEGWDIQVQGGQVLVWGVRAGAGG</sequence>
<dbReference type="OMA" id="ELENEYC"/>
<dbReference type="GO" id="GO:0005634">
    <property type="term" value="C:nucleus"/>
    <property type="evidence" value="ECO:0007669"/>
    <property type="project" value="TreeGrafter"/>
</dbReference>
<dbReference type="PANTHER" id="PTHR46535">
    <property type="entry name" value="NEDD4-BINDING PROTEIN 2"/>
    <property type="match status" value="1"/>
</dbReference>
<dbReference type="GeneID" id="9184675"/>
<dbReference type="SMART" id="SM01162">
    <property type="entry name" value="DUF1771"/>
    <property type="match status" value="1"/>
</dbReference>
<evidence type="ECO:0000259" key="2">
    <source>
        <dbReference type="PROSITE" id="PS50828"/>
    </source>
</evidence>
<evidence type="ECO:0000313" key="5">
    <source>
        <dbReference type="Proteomes" id="UP000006911"/>
    </source>
</evidence>
<feature type="region of interest" description="Disordered" evidence="1">
    <location>
        <begin position="152"/>
        <end position="196"/>
    </location>
</feature>
<feature type="region of interest" description="Disordered" evidence="1">
    <location>
        <begin position="72"/>
        <end position="92"/>
    </location>
</feature>
<gene>
    <name evidence="4" type="ORF">GSTUM_00008500001</name>
</gene>
<dbReference type="Pfam" id="PF26286">
    <property type="entry name" value="UBA_10"/>
    <property type="match status" value="1"/>
</dbReference>
<feature type="region of interest" description="Disordered" evidence="1">
    <location>
        <begin position="295"/>
        <end position="332"/>
    </location>
</feature>
<dbReference type="InterPro" id="IPR003892">
    <property type="entry name" value="CUE"/>
</dbReference>
<feature type="compositionally biased region" description="Low complexity" evidence="1">
    <location>
        <begin position="301"/>
        <end position="325"/>
    </location>
</feature>
<name>D5GIH4_TUBMM</name>
<dbReference type="Pfam" id="PF02845">
    <property type="entry name" value="CUE"/>
    <property type="match status" value="1"/>
</dbReference>
<dbReference type="HOGENOM" id="CLU_023589_0_0_1"/>
<dbReference type="eggNOG" id="KOG2401">
    <property type="taxonomic scope" value="Eukaryota"/>
</dbReference>
<dbReference type="GO" id="GO:0004519">
    <property type="term" value="F:endonuclease activity"/>
    <property type="evidence" value="ECO:0007669"/>
    <property type="project" value="TreeGrafter"/>
</dbReference>
<dbReference type="KEGG" id="tml:GSTUM_00008500001"/>
<keyword evidence="5" id="KW-1185">Reference proteome</keyword>
<dbReference type="PROSITE" id="PS51140">
    <property type="entry name" value="CUE"/>
    <property type="match status" value="1"/>
</dbReference>
<dbReference type="SMART" id="SM00463">
    <property type="entry name" value="SMR"/>
    <property type="match status" value="1"/>
</dbReference>
<evidence type="ECO:0000313" key="4">
    <source>
        <dbReference type="EMBL" id="CAZ84317.1"/>
    </source>
</evidence>
<dbReference type="RefSeq" id="XP_002840126.1">
    <property type="nucleotide sequence ID" value="XM_002840080.1"/>
</dbReference>
<dbReference type="SUPFAM" id="SSF46934">
    <property type="entry name" value="UBA-like"/>
    <property type="match status" value="1"/>
</dbReference>
<dbReference type="GO" id="GO:0043130">
    <property type="term" value="F:ubiquitin binding"/>
    <property type="evidence" value="ECO:0007669"/>
    <property type="project" value="InterPro"/>
</dbReference>
<reference evidence="4 5" key="1">
    <citation type="journal article" date="2010" name="Nature">
        <title>Perigord black truffle genome uncovers evolutionary origins and mechanisms of symbiosis.</title>
        <authorList>
            <person name="Martin F."/>
            <person name="Kohler A."/>
            <person name="Murat C."/>
            <person name="Balestrini R."/>
            <person name="Coutinho P.M."/>
            <person name="Jaillon O."/>
            <person name="Montanini B."/>
            <person name="Morin E."/>
            <person name="Noel B."/>
            <person name="Percudani R."/>
            <person name="Porcel B."/>
            <person name="Rubini A."/>
            <person name="Amicucci A."/>
            <person name="Amselem J."/>
            <person name="Anthouard V."/>
            <person name="Arcioni S."/>
            <person name="Artiguenave F."/>
            <person name="Aury J.M."/>
            <person name="Ballario P."/>
            <person name="Bolchi A."/>
            <person name="Brenna A."/>
            <person name="Brun A."/>
            <person name="Buee M."/>
            <person name="Cantarel B."/>
            <person name="Chevalier G."/>
            <person name="Couloux A."/>
            <person name="Da Silva C."/>
            <person name="Denoeud F."/>
            <person name="Duplessis S."/>
            <person name="Ghignone S."/>
            <person name="Hilselberger B."/>
            <person name="Iotti M."/>
            <person name="Marcais B."/>
            <person name="Mello A."/>
            <person name="Miranda M."/>
            <person name="Pacioni G."/>
            <person name="Quesneville H."/>
            <person name="Riccioni C."/>
            <person name="Ruotolo R."/>
            <person name="Splivallo R."/>
            <person name="Stocchi V."/>
            <person name="Tisserant E."/>
            <person name="Viscomi A.R."/>
            <person name="Zambonelli A."/>
            <person name="Zampieri E."/>
            <person name="Henrissat B."/>
            <person name="Lebrun M.H."/>
            <person name="Paolocci F."/>
            <person name="Bonfante P."/>
            <person name="Ottonello S."/>
            <person name="Wincker P."/>
        </authorList>
    </citation>
    <scope>NUCLEOTIDE SEQUENCE [LARGE SCALE GENOMIC DNA]</scope>
    <source>
        <strain evidence="4 5">Mel28</strain>
    </source>
</reference>
<dbReference type="AlphaFoldDB" id="D5GIH4"/>
<dbReference type="STRING" id="656061.D5GIH4"/>
<dbReference type="CDD" id="cd14279">
    <property type="entry name" value="CUE"/>
    <property type="match status" value="1"/>
</dbReference>
<feature type="domain" description="Smr" evidence="2">
    <location>
        <begin position="431"/>
        <end position="515"/>
    </location>
</feature>